<feature type="domain" description="Acyltransferase MbtK/IucB-like conserved" evidence="5">
    <location>
        <begin position="22"/>
        <end position="70"/>
    </location>
</feature>
<comment type="pathway">
    <text evidence="2">Siderophore biosynthesis; mycobactin biosynthesis.</text>
</comment>
<accession>A0A3A3Z3N0</accession>
<evidence type="ECO:0000256" key="4">
    <source>
        <dbReference type="ARBA" id="ARBA00031122"/>
    </source>
</evidence>
<dbReference type="GO" id="GO:0016410">
    <property type="term" value="F:N-acyltransferase activity"/>
    <property type="evidence" value="ECO:0007669"/>
    <property type="project" value="TreeGrafter"/>
</dbReference>
<organism evidence="6 7">
    <name type="scientific">Vallicoccus soli</name>
    <dbReference type="NCBI Taxonomy" id="2339232"/>
    <lineage>
        <taxon>Bacteria</taxon>
        <taxon>Bacillati</taxon>
        <taxon>Actinomycetota</taxon>
        <taxon>Actinomycetes</taxon>
        <taxon>Motilibacterales</taxon>
        <taxon>Vallicoccaceae</taxon>
        <taxon>Vallicoccus</taxon>
    </lineage>
</organism>
<proteinExistence type="predicted"/>
<evidence type="ECO:0000256" key="3">
    <source>
        <dbReference type="ARBA" id="ARBA00020586"/>
    </source>
</evidence>
<keyword evidence="7" id="KW-1185">Reference proteome</keyword>
<dbReference type="SMART" id="SM01006">
    <property type="entry name" value="AlcB"/>
    <property type="match status" value="1"/>
</dbReference>
<dbReference type="GO" id="GO:0019290">
    <property type="term" value="P:siderophore biosynthetic process"/>
    <property type="evidence" value="ECO:0007669"/>
    <property type="project" value="InterPro"/>
</dbReference>
<sequence length="197" mass="21375">MTDARLTEGDHPFGDGRTLGVRRLDPARDAALVHAWVREERARFWGMTDRTVEQVREVYAFVDGLDTHHAYLLSLDGAPVGLLQTYQPAADPVGETYDVEPGDLGVHLLLAPAQAPESGFTGRLALALGAVVLAEPEVRRVVVEPDARNERALRRLVATGFELGPEVDLPTKRARLAFLRREVVGAALAAATAVAPR</sequence>
<keyword evidence="6" id="KW-0808">Transferase</keyword>
<evidence type="ECO:0000313" key="7">
    <source>
        <dbReference type="Proteomes" id="UP000265614"/>
    </source>
</evidence>
<dbReference type="Gene3D" id="3.40.630.30">
    <property type="match status" value="1"/>
</dbReference>
<dbReference type="OrthoDB" id="5177616at2"/>
<dbReference type="Proteomes" id="UP000265614">
    <property type="component" value="Unassembled WGS sequence"/>
</dbReference>
<name>A0A3A3Z3N0_9ACTN</name>
<dbReference type="PANTHER" id="PTHR31438:SF1">
    <property type="entry name" value="LYSINE N-ACYLTRANSFERASE C17G9.06C-RELATED"/>
    <property type="match status" value="1"/>
</dbReference>
<comment type="function">
    <text evidence="1">Acyltransferase required for the direct transfer of medium- to long-chain fatty acyl moieties from a carrier protein (MbtL) on to the epsilon-amino group of lysine residue in the mycobactin core.</text>
</comment>
<dbReference type="InterPro" id="IPR019432">
    <property type="entry name" value="Acyltransferase_MbtK/IucB-like"/>
</dbReference>
<dbReference type="Pfam" id="PF13523">
    <property type="entry name" value="Acetyltransf_8"/>
    <property type="match status" value="1"/>
</dbReference>
<evidence type="ECO:0000313" key="6">
    <source>
        <dbReference type="EMBL" id="RJK98024.1"/>
    </source>
</evidence>
<protein>
    <recommendedName>
        <fullName evidence="3">Lysine N-acyltransferase MbtK</fullName>
    </recommendedName>
    <alternativeName>
        <fullName evidence="4">Mycobactin synthase protein K</fullName>
    </alternativeName>
</protein>
<comment type="caution">
    <text evidence="6">The sequence shown here is derived from an EMBL/GenBank/DDBJ whole genome shotgun (WGS) entry which is preliminary data.</text>
</comment>
<dbReference type="SUPFAM" id="SSF55729">
    <property type="entry name" value="Acyl-CoA N-acyltransferases (Nat)"/>
    <property type="match status" value="1"/>
</dbReference>
<dbReference type="UniPathway" id="UPA00011"/>
<evidence type="ECO:0000256" key="2">
    <source>
        <dbReference type="ARBA" id="ARBA00005102"/>
    </source>
</evidence>
<reference evidence="6 7" key="1">
    <citation type="submission" date="2018-09" db="EMBL/GenBank/DDBJ databases">
        <title>YIM 75000 draft genome.</title>
        <authorList>
            <person name="Tang S."/>
            <person name="Feng Y."/>
        </authorList>
    </citation>
    <scope>NUCLEOTIDE SEQUENCE [LARGE SCALE GENOMIC DNA]</scope>
    <source>
        <strain evidence="6 7">YIM 75000</strain>
    </source>
</reference>
<dbReference type="InterPro" id="IPR016181">
    <property type="entry name" value="Acyl_CoA_acyltransferase"/>
</dbReference>
<gene>
    <name evidence="6" type="ORF">D5H78_03475</name>
</gene>
<evidence type="ECO:0000256" key="1">
    <source>
        <dbReference type="ARBA" id="ARBA00003818"/>
    </source>
</evidence>
<evidence type="ECO:0000259" key="5">
    <source>
        <dbReference type="SMART" id="SM01006"/>
    </source>
</evidence>
<dbReference type="AlphaFoldDB" id="A0A3A3Z3N0"/>
<dbReference type="PANTHER" id="PTHR31438">
    <property type="entry name" value="LYSINE N-ACYLTRANSFERASE C17G9.06C-RELATED"/>
    <property type="match status" value="1"/>
</dbReference>
<dbReference type="EMBL" id="QZEZ01000001">
    <property type="protein sequence ID" value="RJK98024.1"/>
    <property type="molecule type" value="Genomic_DNA"/>
</dbReference>
<dbReference type="RefSeq" id="WP_119948951.1">
    <property type="nucleotide sequence ID" value="NZ_QZEZ01000001.1"/>
</dbReference>